<dbReference type="Pfam" id="PF00096">
    <property type="entry name" value="zf-C2H2"/>
    <property type="match status" value="3"/>
</dbReference>
<dbReference type="GO" id="GO:0008270">
    <property type="term" value="F:zinc ion binding"/>
    <property type="evidence" value="ECO:0007669"/>
    <property type="project" value="UniProtKB-KW"/>
</dbReference>
<protein>
    <recommendedName>
        <fullName evidence="7">C2H2-type domain-containing protein</fullName>
    </recommendedName>
</protein>
<evidence type="ECO:0000256" key="3">
    <source>
        <dbReference type="ARBA" id="ARBA00022771"/>
    </source>
</evidence>
<dbReference type="GO" id="GO:0000978">
    <property type="term" value="F:RNA polymerase II cis-regulatory region sequence-specific DNA binding"/>
    <property type="evidence" value="ECO:0007669"/>
    <property type="project" value="TreeGrafter"/>
</dbReference>
<feature type="compositionally biased region" description="Pro residues" evidence="6">
    <location>
        <begin position="9"/>
        <end position="20"/>
    </location>
</feature>
<evidence type="ECO:0000313" key="8">
    <source>
        <dbReference type="EMBL" id="PIO04999.1"/>
    </source>
</evidence>
<dbReference type="Gene3D" id="3.30.160.60">
    <property type="entry name" value="Classic Zinc Finger"/>
    <property type="match status" value="3"/>
</dbReference>
<dbReference type="InterPro" id="IPR036236">
    <property type="entry name" value="Znf_C2H2_sf"/>
</dbReference>
<reference evidence="9" key="1">
    <citation type="journal article" date="2017" name="Nat. Commun.">
        <title>The North American bullfrog draft genome provides insight into hormonal regulation of long noncoding RNA.</title>
        <authorList>
            <person name="Hammond S.A."/>
            <person name="Warren R.L."/>
            <person name="Vandervalk B.P."/>
            <person name="Kucuk E."/>
            <person name="Khan H."/>
            <person name="Gibb E.A."/>
            <person name="Pandoh P."/>
            <person name="Kirk H."/>
            <person name="Zhao Y."/>
            <person name="Jones M."/>
            <person name="Mungall A.J."/>
            <person name="Coope R."/>
            <person name="Pleasance S."/>
            <person name="Moore R.A."/>
            <person name="Holt R.A."/>
            <person name="Round J.M."/>
            <person name="Ohora S."/>
            <person name="Walle B.V."/>
            <person name="Veldhoen N."/>
            <person name="Helbing C.C."/>
            <person name="Birol I."/>
        </authorList>
    </citation>
    <scope>NUCLEOTIDE SEQUENCE [LARGE SCALE GENOMIC DNA]</scope>
</reference>
<keyword evidence="3 5" id="KW-0863">Zinc-finger</keyword>
<evidence type="ECO:0000313" key="9">
    <source>
        <dbReference type="Proteomes" id="UP000228934"/>
    </source>
</evidence>
<dbReference type="GO" id="GO:0000981">
    <property type="term" value="F:DNA-binding transcription factor activity, RNA polymerase II-specific"/>
    <property type="evidence" value="ECO:0007669"/>
    <property type="project" value="TreeGrafter"/>
</dbReference>
<dbReference type="PANTHER" id="PTHR23235">
    <property type="entry name" value="KRUEPPEL-LIKE TRANSCRIPTION FACTOR"/>
    <property type="match status" value="1"/>
</dbReference>
<organism evidence="8 9">
    <name type="scientific">Aquarana catesbeiana</name>
    <name type="common">American bullfrog</name>
    <name type="synonym">Rana catesbeiana</name>
    <dbReference type="NCBI Taxonomy" id="8400"/>
    <lineage>
        <taxon>Eukaryota</taxon>
        <taxon>Metazoa</taxon>
        <taxon>Chordata</taxon>
        <taxon>Craniata</taxon>
        <taxon>Vertebrata</taxon>
        <taxon>Euteleostomi</taxon>
        <taxon>Amphibia</taxon>
        <taxon>Batrachia</taxon>
        <taxon>Anura</taxon>
        <taxon>Neobatrachia</taxon>
        <taxon>Ranoidea</taxon>
        <taxon>Ranidae</taxon>
        <taxon>Aquarana</taxon>
    </lineage>
</organism>
<evidence type="ECO:0000256" key="1">
    <source>
        <dbReference type="ARBA" id="ARBA00022723"/>
    </source>
</evidence>
<dbReference type="Proteomes" id="UP000228934">
    <property type="component" value="Unassembled WGS sequence"/>
</dbReference>
<keyword evidence="2" id="KW-0677">Repeat</keyword>
<feature type="compositionally biased region" description="Polar residues" evidence="6">
    <location>
        <begin position="115"/>
        <end position="126"/>
    </location>
</feature>
<feature type="compositionally biased region" description="Basic residues" evidence="6">
    <location>
        <begin position="130"/>
        <end position="139"/>
    </location>
</feature>
<feature type="region of interest" description="Disordered" evidence="6">
    <location>
        <begin position="1"/>
        <end position="33"/>
    </location>
</feature>
<dbReference type="PROSITE" id="PS00028">
    <property type="entry name" value="ZINC_FINGER_C2H2_1"/>
    <property type="match status" value="3"/>
</dbReference>
<evidence type="ECO:0000256" key="2">
    <source>
        <dbReference type="ARBA" id="ARBA00022737"/>
    </source>
</evidence>
<proteinExistence type="predicted"/>
<dbReference type="OrthoDB" id="4748970at2759"/>
<dbReference type="InterPro" id="IPR013087">
    <property type="entry name" value="Znf_C2H2_type"/>
</dbReference>
<dbReference type="SMART" id="SM00355">
    <property type="entry name" value="ZnF_C2H2"/>
    <property type="match status" value="3"/>
</dbReference>
<evidence type="ECO:0000256" key="6">
    <source>
        <dbReference type="SAM" id="MobiDB-lite"/>
    </source>
</evidence>
<name>A0A2G9PNV4_AQUCT</name>
<keyword evidence="1" id="KW-0479">Metal-binding</keyword>
<feature type="domain" description="C2H2-type" evidence="7">
    <location>
        <begin position="208"/>
        <end position="230"/>
    </location>
</feature>
<gene>
    <name evidence="8" type="ORF">AB205_0021100</name>
</gene>
<dbReference type="PANTHER" id="PTHR23235:SF158">
    <property type="entry name" value="C2H2-TYPE DOMAIN-CONTAINING PROTEIN"/>
    <property type="match status" value="1"/>
</dbReference>
<feature type="domain" description="C2H2-type" evidence="7">
    <location>
        <begin position="178"/>
        <end position="207"/>
    </location>
</feature>
<dbReference type="EMBL" id="KV922577">
    <property type="protein sequence ID" value="PIO04999.1"/>
    <property type="molecule type" value="Genomic_DNA"/>
</dbReference>
<feature type="domain" description="C2H2-type" evidence="7">
    <location>
        <begin position="148"/>
        <end position="177"/>
    </location>
</feature>
<dbReference type="FunFam" id="3.30.160.60:FF:000007">
    <property type="entry name" value="Basic krueppel-like factor 3"/>
    <property type="match status" value="1"/>
</dbReference>
<keyword evidence="4" id="KW-0862">Zinc</keyword>
<feature type="region of interest" description="Disordered" evidence="6">
    <location>
        <begin position="115"/>
        <end position="139"/>
    </location>
</feature>
<dbReference type="PROSITE" id="PS50157">
    <property type="entry name" value="ZINC_FINGER_C2H2_2"/>
    <property type="match status" value="3"/>
</dbReference>
<evidence type="ECO:0000256" key="5">
    <source>
        <dbReference type="PROSITE-ProRule" id="PRU00042"/>
    </source>
</evidence>
<dbReference type="SUPFAM" id="SSF57667">
    <property type="entry name" value="beta-beta-alpha zinc fingers"/>
    <property type="match status" value="2"/>
</dbReference>
<sequence length="238" mass="26636">MSNLFMPSDNPPDQPLPFVPGTPLDCYGSSEESSVTSGHHMAITETGALISNGQLSQGTVHNTDCVQHYMGYFYPQPPKPDPMHATEPSAHFKTHPVPILPRTFTDNLMCSSTNPTKCSTTSQSVPSLPKGKRSKHRRSTLNKTAISHKCPYTGCEKSYTKSSHLKAHLRTHTGEKPYVCGWDGCNWKFARSDELTRHIRKHTGVRPFQCLMCQKNFARSDHLALHMKRHIVNISQPI</sequence>
<accession>A0A2G9PNV4</accession>
<evidence type="ECO:0000259" key="7">
    <source>
        <dbReference type="PROSITE" id="PS50157"/>
    </source>
</evidence>
<keyword evidence="9" id="KW-1185">Reference proteome</keyword>
<dbReference type="AlphaFoldDB" id="A0A2G9PNV4"/>
<evidence type="ECO:0000256" key="4">
    <source>
        <dbReference type="ARBA" id="ARBA00022833"/>
    </source>
</evidence>